<evidence type="ECO:0000256" key="2">
    <source>
        <dbReference type="ARBA" id="ARBA00012445"/>
    </source>
</evidence>
<dbReference type="FunFam" id="3.40.50.300:FF:000992">
    <property type="entry name" value="probable ATP-dependent RNA helicase DDX20"/>
    <property type="match status" value="1"/>
</dbReference>
<dbReference type="InterPro" id="IPR014001">
    <property type="entry name" value="Helicase_ATP-bd"/>
</dbReference>
<reference evidence="30" key="1">
    <citation type="submission" date="2025-08" db="UniProtKB">
        <authorList>
            <consortium name="Ensembl"/>
        </authorList>
    </citation>
    <scope>IDENTIFICATION</scope>
</reference>
<dbReference type="InterPro" id="IPR000629">
    <property type="entry name" value="RNA-helicase_DEAD-box_CS"/>
</dbReference>
<dbReference type="PROSITE" id="PS51194">
    <property type="entry name" value="HELICASE_CTER"/>
    <property type="match status" value="1"/>
</dbReference>
<evidence type="ECO:0000313" key="31">
    <source>
        <dbReference type="Proteomes" id="UP000694428"/>
    </source>
</evidence>
<evidence type="ECO:0000256" key="14">
    <source>
        <dbReference type="ARBA" id="ARBA00034306"/>
    </source>
</evidence>
<dbReference type="InterPro" id="IPR011545">
    <property type="entry name" value="DEAD/DEAH_box_helicase_dom"/>
</dbReference>
<dbReference type="InterPro" id="IPR001650">
    <property type="entry name" value="Helicase_C-like"/>
</dbReference>
<keyword evidence="31" id="KW-1185">Reference proteome</keyword>
<dbReference type="SMART" id="SM00490">
    <property type="entry name" value="HELICc"/>
    <property type="match status" value="1"/>
</dbReference>
<feature type="short sequence motif" description="Q motif" evidence="24">
    <location>
        <begin position="41"/>
        <end position="69"/>
    </location>
</feature>
<feature type="domain" description="Helicase ATP-binding" evidence="27">
    <location>
        <begin position="72"/>
        <end position="243"/>
    </location>
</feature>
<comment type="catalytic activity">
    <reaction evidence="15">
        <text>ATP + H2O = ADP + phosphate + H(+)</text>
        <dbReference type="Rhea" id="RHEA:13065"/>
        <dbReference type="ChEBI" id="CHEBI:15377"/>
        <dbReference type="ChEBI" id="CHEBI:15378"/>
        <dbReference type="ChEBI" id="CHEBI:30616"/>
        <dbReference type="ChEBI" id="CHEBI:43474"/>
        <dbReference type="ChEBI" id="CHEBI:456216"/>
        <dbReference type="EC" id="3.6.4.13"/>
    </reaction>
    <physiologicalReaction direction="left-to-right" evidence="15">
        <dbReference type="Rhea" id="RHEA:13066"/>
    </physiologicalReaction>
</comment>
<evidence type="ECO:0000256" key="9">
    <source>
        <dbReference type="ARBA" id="ARBA00022806"/>
    </source>
</evidence>
<feature type="region of interest" description="Disordered" evidence="26">
    <location>
        <begin position="677"/>
        <end position="719"/>
    </location>
</feature>
<reference evidence="30" key="2">
    <citation type="submission" date="2025-09" db="UniProtKB">
        <authorList>
            <consortium name="Ensembl"/>
        </authorList>
    </citation>
    <scope>IDENTIFICATION</scope>
</reference>
<organism evidence="30 31">
    <name type="scientific">Pavo cristatus</name>
    <name type="common">Indian peafowl</name>
    <name type="synonym">Blue peafowl</name>
    <dbReference type="NCBI Taxonomy" id="9049"/>
    <lineage>
        <taxon>Eukaryota</taxon>
        <taxon>Metazoa</taxon>
        <taxon>Chordata</taxon>
        <taxon>Craniata</taxon>
        <taxon>Vertebrata</taxon>
        <taxon>Euteleostomi</taxon>
        <taxon>Archelosauria</taxon>
        <taxon>Archosauria</taxon>
        <taxon>Dinosauria</taxon>
        <taxon>Saurischia</taxon>
        <taxon>Theropoda</taxon>
        <taxon>Coelurosauria</taxon>
        <taxon>Aves</taxon>
        <taxon>Neognathae</taxon>
        <taxon>Galloanserae</taxon>
        <taxon>Galliformes</taxon>
        <taxon>Phasianidae</taxon>
        <taxon>Phasianinae</taxon>
        <taxon>Pavo</taxon>
    </lineage>
</organism>
<dbReference type="Gene3D" id="3.40.50.300">
    <property type="entry name" value="P-loop containing nucleotide triphosphate hydrolases"/>
    <property type="match status" value="2"/>
</dbReference>
<keyword evidence="6" id="KW-0507">mRNA processing</keyword>
<proteinExistence type="inferred from homology"/>
<evidence type="ECO:0000313" key="30">
    <source>
        <dbReference type="Ensembl" id="ENSPSTP00000002789.1"/>
    </source>
</evidence>
<evidence type="ECO:0000256" key="15">
    <source>
        <dbReference type="ARBA" id="ARBA00049390"/>
    </source>
</evidence>
<feature type="compositionally biased region" description="Low complexity" evidence="26">
    <location>
        <begin position="622"/>
        <end position="641"/>
    </location>
</feature>
<dbReference type="PANTHER" id="PTHR47958">
    <property type="entry name" value="ATP-DEPENDENT RNA HELICASE DBP3"/>
    <property type="match status" value="1"/>
</dbReference>
<evidence type="ECO:0000256" key="7">
    <source>
        <dbReference type="ARBA" id="ARBA00022741"/>
    </source>
</evidence>
<dbReference type="CDD" id="cd17943">
    <property type="entry name" value="DEADc_DDX20"/>
    <property type="match status" value="1"/>
</dbReference>
<comment type="catalytic activity">
    <reaction evidence="16">
        <text>a ribonucleoside 5'-triphosphate + H2O = a ribonucleoside 5'-diphosphate + phosphate + H(+)</text>
        <dbReference type="Rhea" id="RHEA:23680"/>
        <dbReference type="ChEBI" id="CHEBI:15377"/>
        <dbReference type="ChEBI" id="CHEBI:15378"/>
        <dbReference type="ChEBI" id="CHEBI:43474"/>
        <dbReference type="ChEBI" id="CHEBI:57930"/>
        <dbReference type="ChEBI" id="CHEBI:61557"/>
        <dbReference type="EC" id="3.6.1.15"/>
    </reaction>
    <physiologicalReaction direction="left-to-right" evidence="16">
        <dbReference type="Rhea" id="RHEA:23681"/>
    </physiologicalReaction>
</comment>
<dbReference type="EC" id="3.6.1.15" evidence="2"/>
<comment type="subcellular location">
    <subcellularLocation>
        <location evidence="1">Cytoplasm</location>
    </subcellularLocation>
    <subcellularLocation>
        <location evidence="14">Nucleus</location>
        <location evidence="14">Nuclear body</location>
    </subcellularLocation>
</comment>
<accession>A0A8C9EMA1</accession>
<dbReference type="SUPFAM" id="SSF52540">
    <property type="entry name" value="P-loop containing nucleoside triphosphate hydrolases"/>
    <property type="match status" value="2"/>
</dbReference>
<dbReference type="GO" id="GO:0006397">
    <property type="term" value="P:mRNA processing"/>
    <property type="evidence" value="ECO:0007669"/>
    <property type="project" value="UniProtKB-KW"/>
</dbReference>
<dbReference type="GO" id="GO:0005737">
    <property type="term" value="C:cytoplasm"/>
    <property type="evidence" value="ECO:0007669"/>
    <property type="project" value="UniProtKB-SubCell"/>
</dbReference>
<dbReference type="AlphaFoldDB" id="A0A8C9EMA1"/>
<feature type="region of interest" description="Disordered" evidence="26">
    <location>
        <begin position="620"/>
        <end position="644"/>
    </location>
</feature>
<evidence type="ECO:0000256" key="6">
    <source>
        <dbReference type="ARBA" id="ARBA00022664"/>
    </source>
</evidence>
<keyword evidence="7 25" id="KW-0547">Nucleotide-binding</keyword>
<evidence type="ECO:0000259" key="27">
    <source>
        <dbReference type="PROSITE" id="PS51192"/>
    </source>
</evidence>
<comment type="function">
    <text evidence="17">The SMN complex catalyzes the assembly of small nuclear ribonucleoproteins (snRNPs), the building blocks of the spliceosome, and thereby plays an important role in the splicing of cellular pre-mRNAs. Most spliceosomal snRNPs contain a common set of Sm proteins SNRPB, SNRPD1, SNRPD2, SNRPD3, SNRPE, SNRPF and SNRPG that assemble in a heptameric protein ring on the Sm site of the small nuclear RNA to form the core snRNP (Sm core). In the cytosol, the Sm proteins SNRPD1, SNRPD2, SNRPE, SNRPF and SNRPG are trapped in an inactive 6S pICln-Sm complex by the chaperone CLNS1A that controls the assembly of the core snRNP. To assemble core snRNPs, the SMN complex accepts the trapped 5Sm proteins from CLNS1A forming an intermediate. Binding of snRNA inside 5Sm triggers eviction of the SMN complex, thereby allowing binding of SNRPD3 and SNRPB to complete assembly of the core snRNP. May also play a role in the metabolism of small nucleolar ribonucleoprotein (snoRNPs).</text>
</comment>
<evidence type="ECO:0000256" key="17">
    <source>
        <dbReference type="ARBA" id="ARBA00055865"/>
    </source>
</evidence>
<evidence type="ECO:0000256" key="8">
    <source>
        <dbReference type="ARBA" id="ARBA00022801"/>
    </source>
</evidence>
<dbReference type="Ensembl" id="ENSPSTT00000002929.1">
    <property type="protein sequence ID" value="ENSPSTP00000002789.1"/>
    <property type="gene ID" value="ENSPSTG00000002050.1"/>
</dbReference>
<evidence type="ECO:0000256" key="22">
    <source>
        <dbReference type="ARBA" id="ARBA00081078"/>
    </source>
</evidence>
<feature type="region of interest" description="Disordered" evidence="26">
    <location>
        <begin position="499"/>
        <end position="525"/>
    </location>
</feature>
<evidence type="ECO:0000256" key="3">
    <source>
        <dbReference type="ARBA" id="ARBA00012552"/>
    </source>
</evidence>
<evidence type="ECO:0000256" key="25">
    <source>
        <dbReference type="RuleBase" id="RU000492"/>
    </source>
</evidence>
<sequence>ARQETGPQPSATPRPLRPLAVRRAEGGRFRTRDVLLPGGPSDFGSLLLSPPVLAGLEAAGFHRPSPVQLKAIPLGRCGLDLIVQAKSGTGKTCVFSTIALDALLLDSPATQVLILAPTREIAVQIHAVITTIGIKMEGLECHVFIGGTPLSQDKVRLKKCHIAVGSPGRIKQLIELDYLNTASIRLFILDEADKLLEEGSFQEQINWIYSSLPANKQMLAVSATYPESLANALTMYMREPTFVRLNPTDPGLLGLKQYYKIVNSHPLPHKTFEEKTQHLQELFSKIPFNQACCFYCVYSIRAQHLAEILTSRGFPAECISGNMNQSQRLDAMAKLKQFHCRVLISTDLTSRGIDAEKVNLVINLDVPLDWETYMHRIGRAGRFGTLGLSVTYCCRGEEENMMMKIAQKCNLRLLPLPEPIPPGMMDQFEDGEVEVKPVVYPGASVSSDTVCLKPEEPILQPVQNNSAEVPQPHSSLPAGNSSVEKPNKALEQKLVKKYTDSAKVEKSSRNSKTSSCSTEQKSQVEAVSRMAGQSNTEVPDEEALKRNLPRIPCLSSFKNHQSSPWSFSELVEDYEYFIKEGLERDVEILRSYSGPGDQPDLPRNGGVEWKEVEHNRDTAANDALSDGSDASYSSRASSHSSENNSCFEAFSDRQAKNAVPTACQDLTGFCPTPGKLKELSQAPKQNQVKKKALKQNAKEKKKHSHQHRNPAPRETGDDCSCGSWDDGAPGFPHEAWSYEDYWKSYYQAWQNYYAAVSHFHYRRSYRHVMWMNAYVNSVYFQELLGSGD</sequence>
<evidence type="ECO:0000256" key="5">
    <source>
        <dbReference type="ARBA" id="ARBA00022553"/>
    </source>
</evidence>
<evidence type="ECO:0000256" key="21">
    <source>
        <dbReference type="ARBA" id="ARBA00076170"/>
    </source>
</evidence>
<evidence type="ECO:0000256" key="26">
    <source>
        <dbReference type="SAM" id="MobiDB-lite"/>
    </source>
</evidence>
<keyword evidence="11" id="KW-0238">DNA-binding</keyword>
<keyword evidence="9 25" id="KW-0347">Helicase</keyword>
<keyword evidence="13" id="KW-0539">Nucleus</keyword>
<dbReference type="GO" id="GO:0008380">
    <property type="term" value="P:RNA splicing"/>
    <property type="evidence" value="ECO:0007669"/>
    <property type="project" value="UniProtKB-KW"/>
</dbReference>
<dbReference type="GO" id="GO:0003677">
    <property type="term" value="F:DNA binding"/>
    <property type="evidence" value="ECO:0007669"/>
    <property type="project" value="UniProtKB-KW"/>
</dbReference>
<feature type="compositionally biased region" description="Basic and acidic residues" evidence="26">
    <location>
        <begin position="499"/>
        <end position="508"/>
    </location>
</feature>
<comment type="similarity">
    <text evidence="18">Belongs to the DEAD box helicase family. DDX20 subfamily.</text>
</comment>
<dbReference type="GO" id="GO:0016604">
    <property type="term" value="C:nuclear body"/>
    <property type="evidence" value="ECO:0007669"/>
    <property type="project" value="UniProtKB-SubCell"/>
</dbReference>
<feature type="domain" description="Helicase C-terminal" evidence="28">
    <location>
        <begin position="278"/>
        <end position="428"/>
    </location>
</feature>
<evidence type="ECO:0000259" key="29">
    <source>
        <dbReference type="PROSITE" id="PS51195"/>
    </source>
</evidence>
<dbReference type="InterPro" id="IPR027417">
    <property type="entry name" value="P-loop_NTPase"/>
</dbReference>
<dbReference type="GO" id="GO:0043065">
    <property type="term" value="P:positive regulation of apoptotic process"/>
    <property type="evidence" value="ECO:0007669"/>
    <property type="project" value="UniProtKB-ARBA"/>
</dbReference>
<dbReference type="GO" id="GO:0003724">
    <property type="term" value="F:RNA helicase activity"/>
    <property type="evidence" value="ECO:0007669"/>
    <property type="project" value="UniProtKB-EC"/>
</dbReference>
<evidence type="ECO:0000256" key="10">
    <source>
        <dbReference type="ARBA" id="ARBA00022840"/>
    </source>
</evidence>
<keyword evidence="8 25" id="KW-0378">Hydrolase</keyword>
<name>A0A8C9EMA1_PAVCR</name>
<dbReference type="PROSITE" id="PS51195">
    <property type="entry name" value="Q_MOTIF"/>
    <property type="match status" value="1"/>
</dbReference>
<evidence type="ECO:0000256" key="11">
    <source>
        <dbReference type="ARBA" id="ARBA00023125"/>
    </source>
</evidence>
<dbReference type="Pfam" id="PF00270">
    <property type="entry name" value="DEAD"/>
    <property type="match status" value="1"/>
</dbReference>
<feature type="domain" description="DEAD-box RNA helicase Q" evidence="29">
    <location>
        <begin position="41"/>
        <end position="69"/>
    </location>
</feature>
<dbReference type="PROSITE" id="PS00039">
    <property type="entry name" value="DEAD_ATP_HELICASE"/>
    <property type="match status" value="1"/>
</dbReference>
<feature type="region of interest" description="Disordered" evidence="26">
    <location>
        <begin position="462"/>
        <end position="486"/>
    </location>
</feature>
<feature type="compositionally biased region" description="Polar residues" evidence="26">
    <location>
        <begin position="462"/>
        <end position="484"/>
    </location>
</feature>
<dbReference type="GO" id="GO:0000122">
    <property type="term" value="P:negative regulation of transcription by RNA polymerase II"/>
    <property type="evidence" value="ECO:0007669"/>
    <property type="project" value="UniProtKB-ARBA"/>
</dbReference>
<dbReference type="PROSITE" id="PS51192">
    <property type="entry name" value="HELICASE_ATP_BIND_1"/>
    <property type="match status" value="1"/>
</dbReference>
<dbReference type="FunFam" id="3.40.50.300:FF:001021">
    <property type="entry name" value="Probable ATP-dependent RNA helicase DDX20"/>
    <property type="match status" value="1"/>
</dbReference>
<evidence type="ECO:0000256" key="4">
    <source>
        <dbReference type="ARBA" id="ARBA00022490"/>
    </source>
</evidence>
<dbReference type="Proteomes" id="UP000694428">
    <property type="component" value="Unplaced"/>
</dbReference>
<evidence type="ECO:0000259" key="28">
    <source>
        <dbReference type="PROSITE" id="PS51194"/>
    </source>
</evidence>
<evidence type="ECO:0000256" key="23">
    <source>
        <dbReference type="ARBA" id="ARBA00081349"/>
    </source>
</evidence>
<dbReference type="SMART" id="SM00487">
    <property type="entry name" value="DEXDc"/>
    <property type="match status" value="1"/>
</dbReference>
<keyword evidence="5" id="KW-0597">Phosphoprotein</keyword>
<keyword evidence="4" id="KW-0963">Cytoplasm</keyword>
<dbReference type="InterPro" id="IPR014014">
    <property type="entry name" value="RNA_helicase_DEAD_Q_motif"/>
</dbReference>
<dbReference type="EC" id="3.6.4.13" evidence="3"/>
<feature type="compositionally biased region" description="Basic residues" evidence="26">
    <location>
        <begin position="687"/>
        <end position="710"/>
    </location>
</feature>
<evidence type="ECO:0000256" key="1">
    <source>
        <dbReference type="ARBA" id="ARBA00004496"/>
    </source>
</evidence>
<evidence type="ECO:0000256" key="12">
    <source>
        <dbReference type="ARBA" id="ARBA00023187"/>
    </source>
</evidence>
<dbReference type="GO" id="GO:0032991">
    <property type="term" value="C:protein-containing complex"/>
    <property type="evidence" value="ECO:0007669"/>
    <property type="project" value="UniProtKB-ARBA"/>
</dbReference>
<dbReference type="GO" id="GO:0005524">
    <property type="term" value="F:ATP binding"/>
    <property type="evidence" value="ECO:0007669"/>
    <property type="project" value="UniProtKB-KW"/>
</dbReference>
<evidence type="ECO:0000256" key="20">
    <source>
        <dbReference type="ARBA" id="ARBA00075456"/>
    </source>
</evidence>
<evidence type="ECO:0000256" key="13">
    <source>
        <dbReference type="ARBA" id="ARBA00023242"/>
    </source>
</evidence>
<dbReference type="CDD" id="cd18787">
    <property type="entry name" value="SF2_C_DEAD"/>
    <property type="match status" value="1"/>
</dbReference>
<evidence type="ECO:0000256" key="24">
    <source>
        <dbReference type="PROSITE-ProRule" id="PRU00552"/>
    </source>
</evidence>
<protein>
    <recommendedName>
        <fullName evidence="19">Probable ATP-dependent RNA helicase DDX20</fullName>
        <ecNumber evidence="2">3.6.1.15</ecNumber>
        <ecNumber evidence="3">3.6.4.13</ecNumber>
    </recommendedName>
    <alternativeName>
        <fullName evidence="21">Component of gems 3</fullName>
    </alternativeName>
    <alternativeName>
        <fullName evidence="20">DEAD box protein 20</fullName>
    </alternativeName>
    <alternativeName>
        <fullName evidence="22">DEAD box protein DP 103</fullName>
    </alternativeName>
    <alternativeName>
        <fullName evidence="23">Gemin-3</fullName>
    </alternativeName>
</protein>
<keyword evidence="12" id="KW-0508">mRNA splicing</keyword>
<evidence type="ECO:0000256" key="19">
    <source>
        <dbReference type="ARBA" id="ARBA00072900"/>
    </source>
</evidence>
<dbReference type="GO" id="GO:0017111">
    <property type="term" value="F:ribonucleoside triphosphate phosphatase activity"/>
    <property type="evidence" value="ECO:0007669"/>
    <property type="project" value="UniProtKB-EC"/>
</dbReference>
<dbReference type="Pfam" id="PF00271">
    <property type="entry name" value="Helicase_C"/>
    <property type="match status" value="1"/>
</dbReference>
<evidence type="ECO:0000256" key="18">
    <source>
        <dbReference type="ARBA" id="ARBA00060770"/>
    </source>
</evidence>
<evidence type="ECO:0000256" key="16">
    <source>
        <dbReference type="ARBA" id="ARBA00051318"/>
    </source>
</evidence>
<keyword evidence="10 25" id="KW-0067">ATP-binding</keyword>